<name>A0A9P7ST98_9HYPO</name>
<evidence type="ECO:0000313" key="2">
    <source>
        <dbReference type="EMBL" id="KAG5986336.1"/>
    </source>
</evidence>
<proteinExistence type="predicted"/>
<dbReference type="OrthoDB" id="4491390at2759"/>
<sequence>MFSASECPPESETWLGIIKNTVHVGEEHRLCVAVYITKCAHILAIISPILQQHDLAAAEAQYECLVQQLGEAEEQVDQYVETTGPIDYSQDLTLYMHNMYLSASIKSHSYILYLANLLMHSGRSQRPSQAELRAQRAHCVRRVRAAAQQIVDNSLAALSTLKAARDRPPWVLFDALKMVWPLTSVYVSGVALAAQRTQAHAGLLFIGHEVGVRQALHAVAENRTLSLEARLPLRVEYGDGDDDTTRAYVE</sequence>
<gene>
    <name evidence="2" type="ORF">E4U43_005557</name>
</gene>
<dbReference type="EMBL" id="SRPW01003679">
    <property type="protein sequence ID" value="KAG5986336.1"/>
    <property type="molecule type" value="Genomic_DNA"/>
</dbReference>
<evidence type="ECO:0000256" key="1">
    <source>
        <dbReference type="SAM" id="Coils"/>
    </source>
</evidence>
<evidence type="ECO:0000313" key="3">
    <source>
        <dbReference type="Proteomes" id="UP000748025"/>
    </source>
</evidence>
<keyword evidence="1" id="KW-0175">Coiled coil</keyword>
<organism evidence="2 3">
    <name type="scientific">Claviceps pusilla</name>
    <dbReference type="NCBI Taxonomy" id="123648"/>
    <lineage>
        <taxon>Eukaryota</taxon>
        <taxon>Fungi</taxon>
        <taxon>Dikarya</taxon>
        <taxon>Ascomycota</taxon>
        <taxon>Pezizomycotina</taxon>
        <taxon>Sordariomycetes</taxon>
        <taxon>Hypocreomycetidae</taxon>
        <taxon>Hypocreales</taxon>
        <taxon>Clavicipitaceae</taxon>
        <taxon>Claviceps</taxon>
    </lineage>
</organism>
<comment type="caution">
    <text evidence="2">The sequence shown here is derived from an EMBL/GenBank/DDBJ whole genome shotgun (WGS) entry which is preliminary data.</text>
</comment>
<dbReference type="AlphaFoldDB" id="A0A9P7ST98"/>
<keyword evidence="3" id="KW-1185">Reference proteome</keyword>
<dbReference type="Proteomes" id="UP000748025">
    <property type="component" value="Unassembled WGS sequence"/>
</dbReference>
<reference evidence="2" key="1">
    <citation type="journal article" date="2020" name="bioRxiv">
        <title>Whole genome comparisons of ergot fungi reveals the divergence and evolution of species within the genus Claviceps are the result of varying mechanisms driving genome evolution and host range expansion.</title>
        <authorList>
            <person name="Wyka S.A."/>
            <person name="Mondo S.J."/>
            <person name="Liu M."/>
            <person name="Dettman J."/>
            <person name="Nalam V."/>
            <person name="Broders K.D."/>
        </authorList>
    </citation>
    <scope>NUCLEOTIDE SEQUENCE</scope>
    <source>
        <strain evidence="2">CCC 602</strain>
    </source>
</reference>
<protein>
    <submittedName>
        <fullName evidence="2">Uncharacterized protein</fullName>
    </submittedName>
</protein>
<accession>A0A9P7ST98</accession>
<feature type="coiled-coil region" evidence="1">
    <location>
        <begin position="55"/>
        <end position="82"/>
    </location>
</feature>